<proteinExistence type="predicted"/>
<gene>
    <name evidence="1" type="ORF">Tci_658082</name>
</gene>
<feature type="non-terminal residue" evidence="1">
    <location>
        <position position="1"/>
    </location>
</feature>
<accession>A0A699KC41</accession>
<reference evidence="1" key="1">
    <citation type="journal article" date="2019" name="Sci. Rep.">
        <title>Draft genome of Tanacetum cinerariifolium, the natural source of mosquito coil.</title>
        <authorList>
            <person name="Yamashiro T."/>
            <person name="Shiraishi A."/>
            <person name="Satake H."/>
            <person name="Nakayama K."/>
        </authorList>
    </citation>
    <scope>NUCLEOTIDE SEQUENCE</scope>
</reference>
<evidence type="ECO:0000313" key="1">
    <source>
        <dbReference type="EMBL" id="GFA86110.1"/>
    </source>
</evidence>
<organism evidence="1">
    <name type="scientific">Tanacetum cinerariifolium</name>
    <name type="common">Dalmatian daisy</name>
    <name type="synonym">Chrysanthemum cinerariifolium</name>
    <dbReference type="NCBI Taxonomy" id="118510"/>
    <lineage>
        <taxon>Eukaryota</taxon>
        <taxon>Viridiplantae</taxon>
        <taxon>Streptophyta</taxon>
        <taxon>Embryophyta</taxon>
        <taxon>Tracheophyta</taxon>
        <taxon>Spermatophyta</taxon>
        <taxon>Magnoliopsida</taxon>
        <taxon>eudicotyledons</taxon>
        <taxon>Gunneridae</taxon>
        <taxon>Pentapetalae</taxon>
        <taxon>asterids</taxon>
        <taxon>campanulids</taxon>
        <taxon>Asterales</taxon>
        <taxon>Asteraceae</taxon>
        <taxon>Asteroideae</taxon>
        <taxon>Anthemideae</taxon>
        <taxon>Anthemidinae</taxon>
        <taxon>Tanacetum</taxon>
    </lineage>
</organism>
<name>A0A699KC41_TANCI</name>
<dbReference type="EMBL" id="BKCJ010502343">
    <property type="protein sequence ID" value="GFA86110.1"/>
    <property type="molecule type" value="Genomic_DNA"/>
</dbReference>
<sequence length="119" mass="13382">GVFSWLDEVSLFDGVFDGAFGGVRDDEFVGGDGVVRFSSSFVRSTKSFFWRYDGEFDFLKAMGGRGLSGIHSRKVTDMLKVDKIKAKRTKPSTRMKRVQESKAEGEFISNIIPLILYPK</sequence>
<comment type="caution">
    <text evidence="1">The sequence shown here is derived from an EMBL/GenBank/DDBJ whole genome shotgun (WGS) entry which is preliminary data.</text>
</comment>
<protein>
    <submittedName>
        <fullName evidence="1">Uncharacterized protein</fullName>
    </submittedName>
</protein>
<dbReference type="AlphaFoldDB" id="A0A699KC41"/>